<dbReference type="Proteomes" id="UP000184498">
    <property type="component" value="Unassembled WGS sequence"/>
</dbReference>
<proteinExistence type="predicted"/>
<organism evidence="1 2">
    <name type="scientific">Epilithonimonas mollis</name>
    <dbReference type="NCBI Taxonomy" id="216903"/>
    <lineage>
        <taxon>Bacteria</taxon>
        <taxon>Pseudomonadati</taxon>
        <taxon>Bacteroidota</taxon>
        <taxon>Flavobacteriia</taxon>
        <taxon>Flavobacteriales</taxon>
        <taxon>Weeksellaceae</taxon>
        <taxon>Chryseobacterium group</taxon>
        <taxon>Epilithonimonas</taxon>
    </lineage>
</organism>
<name>A0A1M6TUU9_9FLAO</name>
<keyword evidence="2" id="KW-1185">Reference proteome</keyword>
<gene>
    <name evidence="1" type="ORF">SAMN05444371_2955</name>
</gene>
<dbReference type="EMBL" id="FRAM01000004">
    <property type="protein sequence ID" value="SHK60709.1"/>
    <property type="molecule type" value="Genomic_DNA"/>
</dbReference>
<accession>A0A1M6TUU9</accession>
<reference evidence="2" key="1">
    <citation type="submission" date="2016-11" db="EMBL/GenBank/DDBJ databases">
        <authorList>
            <person name="Varghese N."/>
            <person name="Submissions S."/>
        </authorList>
    </citation>
    <scope>NUCLEOTIDE SEQUENCE [LARGE SCALE GENOMIC DNA]</scope>
    <source>
        <strain evidence="2">DSM 18016</strain>
    </source>
</reference>
<protein>
    <submittedName>
        <fullName evidence="1">Uncharacterized protein</fullName>
    </submittedName>
</protein>
<evidence type="ECO:0000313" key="2">
    <source>
        <dbReference type="Proteomes" id="UP000184498"/>
    </source>
</evidence>
<sequence>MLEKNNIDFGFLIINKKKVTDDNIVVININMEYKKSLIFRNALVIILLREAKLNNIAKIKLTMTVNQ</sequence>
<dbReference type="AlphaFoldDB" id="A0A1M6TUU9"/>
<evidence type="ECO:0000313" key="1">
    <source>
        <dbReference type="EMBL" id="SHK60709.1"/>
    </source>
</evidence>